<dbReference type="PANTHER" id="PTHR31001:SF81">
    <property type="entry name" value="ZN(II)2CYS6 TRANSCRIPTION FACTOR"/>
    <property type="match status" value="1"/>
</dbReference>
<dbReference type="SUPFAM" id="SSF57701">
    <property type="entry name" value="Zn2/Cys6 DNA-binding domain"/>
    <property type="match status" value="1"/>
</dbReference>
<keyword evidence="6" id="KW-1185">Reference proteome</keyword>
<dbReference type="EMBL" id="KN833001">
    <property type="protein sequence ID" value="KIM81060.1"/>
    <property type="molecule type" value="Genomic_DNA"/>
</dbReference>
<dbReference type="Pfam" id="PF00172">
    <property type="entry name" value="Zn_clus"/>
    <property type="match status" value="1"/>
</dbReference>
<dbReference type="InterPro" id="IPR036864">
    <property type="entry name" value="Zn2-C6_fun-type_DNA-bd_sf"/>
</dbReference>
<dbReference type="GO" id="GO:0005634">
    <property type="term" value="C:nucleus"/>
    <property type="evidence" value="ECO:0007669"/>
    <property type="project" value="UniProtKB-SubCell"/>
</dbReference>
<comment type="subcellular location">
    <subcellularLocation>
        <location evidence="1">Nucleus</location>
    </subcellularLocation>
</comment>
<evidence type="ECO:0000256" key="2">
    <source>
        <dbReference type="ARBA" id="ARBA00023242"/>
    </source>
</evidence>
<accession>A0A0C3F8H6</accession>
<dbReference type="InterPro" id="IPR050613">
    <property type="entry name" value="Sec_Metabolite_Reg"/>
</dbReference>
<dbReference type="PROSITE" id="PS50048">
    <property type="entry name" value="ZN2_CY6_FUNGAL_2"/>
    <property type="match status" value="1"/>
</dbReference>
<feature type="compositionally biased region" description="Basic and acidic residues" evidence="3">
    <location>
        <begin position="120"/>
        <end position="131"/>
    </location>
</feature>
<dbReference type="HOGENOM" id="CLU_710018_0_0_1"/>
<gene>
    <name evidence="5" type="ORF">PILCRDRAFT_821899</name>
</gene>
<dbReference type="InParanoid" id="A0A0C3F8H6"/>
<evidence type="ECO:0000313" key="6">
    <source>
        <dbReference type="Proteomes" id="UP000054166"/>
    </source>
</evidence>
<dbReference type="GO" id="GO:0000981">
    <property type="term" value="F:DNA-binding transcription factor activity, RNA polymerase II-specific"/>
    <property type="evidence" value="ECO:0007669"/>
    <property type="project" value="InterPro"/>
</dbReference>
<feature type="compositionally biased region" description="Low complexity" evidence="3">
    <location>
        <begin position="224"/>
        <end position="233"/>
    </location>
</feature>
<dbReference type="GO" id="GO:0008270">
    <property type="term" value="F:zinc ion binding"/>
    <property type="evidence" value="ECO:0007669"/>
    <property type="project" value="InterPro"/>
</dbReference>
<dbReference type="SMART" id="SM00066">
    <property type="entry name" value="GAL4"/>
    <property type="match status" value="1"/>
</dbReference>
<reference evidence="5 6" key="1">
    <citation type="submission" date="2014-04" db="EMBL/GenBank/DDBJ databases">
        <authorList>
            <consortium name="DOE Joint Genome Institute"/>
            <person name="Kuo A."/>
            <person name="Tarkka M."/>
            <person name="Buscot F."/>
            <person name="Kohler A."/>
            <person name="Nagy L.G."/>
            <person name="Floudas D."/>
            <person name="Copeland A."/>
            <person name="Barry K.W."/>
            <person name="Cichocki N."/>
            <person name="Veneault-Fourrey C."/>
            <person name="LaButti K."/>
            <person name="Lindquist E.A."/>
            <person name="Lipzen A."/>
            <person name="Lundell T."/>
            <person name="Morin E."/>
            <person name="Murat C."/>
            <person name="Sun H."/>
            <person name="Tunlid A."/>
            <person name="Henrissat B."/>
            <person name="Grigoriev I.V."/>
            <person name="Hibbett D.S."/>
            <person name="Martin F."/>
            <person name="Nordberg H.P."/>
            <person name="Cantor M.N."/>
            <person name="Hua S.X."/>
        </authorList>
    </citation>
    <scope>NUCLEOTIDE SEQUENCE [LARGE SCALE GENOMIC DNA]</scope>
    <source>
        <strain evidence="5 6">F 1598</strain>
    </source>
</reference>
<protein>
    <recommendedName>
        <fullName evidence="4">Zn(2)-C6 fungal-type domain-containing protein</fullName>
    </recommendedName>
</protein>
<dbReference type="InterPro" id="IPR001138">
    <property type="entry name" value="Zn2Cys6_DnaBD"/>
</dbReference>
<evidence type="ECO:0000256" key="1">
    <source>
        <dbReference type="ARBA" id="ARBA00004123"/>
    </source>
</evidence>
<dbReference type="Gene3D" id="4.10.240.10">
    <property type="entry name" value="Zn(2)-C6 fungal-type DNA-binding domain"/>
    <property type="match status" value="1"/>
</dbReference>
<feature type="domain" description="Zn(2)-C6 fungal-type" evidence="4">
    <location>
        <begin position="44"/>
        <end position="75"/>
    </location>
</feature>
<feature type="region of interest" description="Disordered" evidence="3">
    <location>
        <begin position="111"/>
        <end position="239"/>
    </location>
</feature>
<dbReference type="CDD" id="cd00067">
    <property type="entry name" value="GAL4"/>
    <property type="match status" value="1"/>
</dbReference>
<name>A0A0C3F8H6_PILCF</name>
<dbReference type="PANTHER" id="PTHR31001">
    <property type="entry name" value="UNCHARACTERIZED TRANSCRIPTIONAL REGULATORY PROTEIN"/>
    <property type="match status" value="1"/>
</dbReference>
<keyword evidence="2" id="KW-0539">Nucleus</keyword>
<feature type="compositionally biased region" description="Polar residues" evidence="3">
    <location>
        <begin position="174"/>
        <end position="190"/>
    </location>
</feature>
<dbReference type="OrthoDB" id="2269373at2759"/>
<dbReference type="AlphaFoldDB" id="A0A0C3F8H6"/>
<evidence type="ECO:0000256" key="3">
    <source>
        <dbReference type="SAM" id="MobiDB-lite"/>
    </source>
</evidence>
<organism evidence="5 6">
    <name type="scientific">Piloderma croceum (strain F 1598)</name>
    <dbReference type="NCBI Taxonomy" id="765440"/>
    <lineage>
        <taxon>Eukaryota</taxon>
        <taxon>Fungi</taxon>
        <taxon>Dikarya</taxon>
        <taxon>Basidiomycota</taxon>
        <taxon>Agaricomycotina</taxon>
        <taxon>Agaricomycetes</taxon>
        <taxon>Agaricomycetidae</taxon>
        <taxon>Atheliales</taxon>
        <taxon>Atheliaceae</taxon>
        <taxon>Piloderma</taxon>
    </lineage>
</organism>
<dbReference type="Proteomes" id="UP000054166">
    <property type="component" value="Unassembled WGS sequence"/>
</dbReference>
<proteinExistence type="predicted"/>
<evidence type="ECO:0000259" key="4">
    <source>
        <dbReference type="PROSITE" id="PS50048"/>
    </source>
</evidence>
<reference evidence="6" key="2">
    <citation type="submission" date="2015-01" db="EMBL/GenBank/DDBJ databases">
        <title>Evolutionary Origins and Diversification of the Mycorrhizal Mutualists.</title>
        <authorList>
            <consortium name="DOE Joint Genome Institute"/>
            <consortium name="Mycorrhizal Genomics Consortium"/>
            <person name="Kohler A."/>
            <person name="Kuo A."/>
            <person name="Nagy L.G."/>
            <person name="Floudas D."/>
            <person name="Copeland A."/>
            <person name="Barry K.W."/>
            <person name="Cichocki N."/>
            <person name="Veneault-Fourrey C."/>
            <person name="LaButti K."/>
            <person name="Lindquist E.A."/>
            <person name="Lipzen A."/>
            <person name="Lundell T."/>
            <person name="Morin E."/>
            <person name="Murat C."/>
            <person name="Riley R."/>
            <person name="Ohm R."/>
            <person name="Sun H."/>
            <person name="Tunlid A."/>
            <person name="Henrissat B."/>
            <person name="Grigoriev I.V."/>
            <person name="Hibbett D.S."/>
            <person name="Martin F."/>
        </authorList>
    </citation>
    <scope>NUCLEOTIDE SEQUENCE [LARGE SCALE GENOMIC DNA]</scope>
    <source>
        <strain evidence="6">F 1598</strain>
    </source>
</reference>
<evidence type="ECO:0000313" key="5">
    <source>
        <dbReference type="EMBL" id="KIM81060.1"/>
    </source>
</evidence>
<sequence>MSSNSGPASGYEPTPLHLKGEVMDLEFTLDSDHRKRRRNRTTQSCLNCHTSKRKCDRKRPCQRCIQLGLTGLCVYEIDDPASRDDPTLDESTRLRNRIAELESLVRELRGKPHPRWADGNFRDGDQSERWHSRAAKYSQPKRTGESDAVDANGRPSVKTEPRSDSNRSPLYDFSPTSGSSIPFSDFQSGVPSPPMLPYDNERRQSFSSSTNPAISYHHHQHPDSSSPYSTGSSGFDQSEFDDDRAFAQRFAAASSPIPQFCACRTNPTMVHALIPLNHQLQNATTALRQYPHHNHDTQCLLYQRIAELNNLMQISGGHARGSPTMPGGTYGAGALPTPDTDIMSPLSSASSPFDPPSATHHGQDWTAIAAAGYNPYFPINAGENGMYTN</sequence>
<dbReference type="PROSITE" id="PS00463">
    <property type="entry name" value="ZN2_CY6_FUNGAL_1"/>
    <property type="match status" value="1"/>
</dbReference>
<dbReference type="STRING" id="765440.A0A0C3F8H6"/>